<evidence type="ECO:0000313" key="1">
    <source>
        <dbReference type="EMBL" id="KAK3250582.1"/>
    </source>
</evidence>
<comment type="caution">
    <text evidence="1">The sequence shown here is derived from an EMBL/GenBank/DDBJ whole genome shotgun (WGS) entry which is preliminary data.</text>
</comment>
<dbReference type="SUPFAM" id="SSF56672">
    <property type="entry name" value="DNA/RNA polymerases"/>
    <property type="match status" value="1"/>
</dbReference>
<proteinExistence type="predicted"/>
<accession>A0AAE0F419</accession>
<dbReference type="Proteomes" id="UP001190700">
    <property type="component" value="Unassembled WGS sequence"/>
</dbReference>
<protein>
    <submittedName>
        <fullName evidence="1">Uncharacterized protein</fullName>
    </submittedName>
</protein>
<reference evidence="1 2" key="1">
    <citation type="journal article" date="2015" name="Genome Biol. Evol.">
        <title>Comparative Genomics of a Bacterivorous Green Alga Reveals Evolutionary Causalities and Consequences of Phago-Mixotrophic Mode of Nutrition.</title>
        <authorList>
            <person name="Burns J.A."/>
            <person name="Paasch A."/>
            <person name="Narechania A."/>
            <person name="Kim E."/>
        </authorList>
    </citation>
    <scope>NUCLEOTIDE SEQUENCE [LARGE SCALE GENOMIC DNA]</scope>
    <source>
        <strain evidence="1 2">PLY_AMNH</strain>
    </source>
</reference>
<organism evidence="1 2">
    <name type="scientific">Cymbomonas tetramitiformis</name>
    <dbReference type="NCBI Taxonomy" id="36881"/>
    <lineage>
        <taxon>Eukaryota</taxon>
        <taxon>Viridiplantae</taxon>
        <taxon>Chlorophyta</taxon>
        <taxon>Pyramimonadophyceae</taxon>
        <taxon>Pyramimonadales</taxon>
        <taxon>Pyramimonadaceae</taxon>
        <taxon>Cymbomonas</taxon>
    </lineage>
</organism>
<name>A0AAE0F419_9CHLO</name>
<dbReference type="AlphaFoldDB" id="A0AAE0F419"/>
<sequence length="172" mass="19641">MQRCLGSCAWVRARRSHFSKVFLVPKPEMNKWRLVMDFRWLNSHCLMKTLCKMEKLKEAAMTRQAKRLVLHVRPARRVPPDGIDDGGRLANKLADAGKRSTSKATAKKGKWESTQLLVEHLGSEVDLKVGQFRVTPARLQKIHEQAKALVSEASRQRQWLPAWRLAAFAGLC</sequence>
<keyword evidence="2" id="KW-1185">Reference proteome</keyword>
<dbReference type="Gene3D" id="3.10.10.10">
    <property type="entry name" value="HIV Type 1 Reverse Transcriptase, subunit A, domain 1"/>
    <property type="match status" value="1"/>
</dbReference>
<evidence type="ECO:0000313" key="2">
    <source>
        <dbReference type="Proteomes" id="UP001190700"/>
    </source>
</evidence>
<dbReference type="EMBL" id="LGRX02026614">
    <property type="protein sequence ID" value="KAK3250582.1"/>
    <property type="molecule type" value="Genomic_DNA"/>
</dbReference>
<gene>
    <name evidence="1" type="ORF">CYMTET_40044</name>
</gene>
<dbReference type="InterPro" id="IPR043502">
    <property type="entry name" value="DNA/RNA_pol_sf"/>
</dbReference>